<dbReference type="GO" id="GO:0004993">
    <property type="term" value="F:G protein-coupled serotonin receptor activity"/>
    <property type="evidence" value="ECO:0007669"/>
    <property type="project" value="TreeGrafter"/>
</dbReference>
<dbReference type="Proteomes" id="UP001044222">
    <property type="component" value="Unassembled WGS sequence"/>
</dbReference>
<dbReference type="PANTHER" id="PTHR24247:SF32">
    <property type="entry name" value="5-HYDROXYTRYPTAMINE RECEPTOR 2C"/>
    <property type="match status" value="1"/>
</dbReference>
<feature type="transmembrane region" description="Helical" evidence="11">
    <location>
        <begin position="388"/>
        <end position="408"/>
    </location>
</feature>
<dbReference type="InterPro" id="IPR017452">
    <property type="entry name" value="GPCR_Rhodpsn_7TM"/>
</dbReference>
<dbReference type="InterPro" id="IPR000276">
    <property type="entry name" value="GPCR_Rhodpsn"/>
</dbReference>
<feature type="compositionally biased region" description="Polar residues" evidence="10">
    <location>
        <begin position="1"/>
        <end position="10"/>
    </location>
</feature>
<dbReference type="GO" id="GO:0007210">
    <property type="term" value="P:serotonin receptor signaling pathway"/>
    <property type="evidence" value="ECO:0007669"/>
    <property type="project" value="TreeGrafter"/>
</dbReference>
<dbReference type="GO" id="GO:0030594">
    <property type="term" value="F:neurotransmitter receptor activity"/>
    <property type="evidence" value="ECO:0007669"/>
    <property type="project" value="TreeGrafter"/>
</dbReference>
<keyword evidence="7 9" id="KW-0675">Receptor</keyword>
<evidence type="ECO:0000256" key="9">
    <source>
        <dbReference type="RuleBase" id="RU000688"/>
    </source>
</evidence>
<evidence type="ECO:0000313" key="13">
    <source>
        <dbReference type="EMBL" id="KAG5853032.1"/>
    </source>
</evidence>
<dbReference type="GO" id="GO:0007187">
    <property type="term" value="P:G protein-coupled receptor signaling pathway, coupled to cyclic nucleotide second messenger"/>
    <property type="evidence" value="ECO:0007669"/>
    <property type="project" value="TreeGrafter"/>
</dbReference>
<dbReference type="PROSITE" id="PS50262">
    <property type="entry name" value="G_PROTEIN_RECEP_F1_2"/>
    <property type="match status" value="1"/>
</dbReference>
<evidence type="ECO:0000256" key="11">
    <source>
        <dbReference type="SAM" id="Phobius"/>
    </source>
</evidence>
<evidence type="ECO:0000256" key="7">
    <source>
        <dbReference type="ARBA" id="ARBA00023170"/>
    </source>
</evidence>
<keyword evidence="3 9" id="KW-0812">Transmembrane</keyword>
<proteinExistence type="inferred from homology"/>
<evidence type="ECO:0000256" key="3">
    <source>
        <dbReference type="ARBA" id="ARBA00022692"/>
    </source>
</evidence>
<evidence type="ECO:0000256" key="2">
    <source>
        <dbReference type="ARBA" id="ARBA00022475"/>
    </source>
</evidence>
<dbReference type="SUPFAM" id="SSF81321">
    <property type="entry name" value="Family A G protein-coupled receptor-like"/>
    <property type="match status" value="1"/>
</dbReference>
<dbReference type="AlphaFoldDB" id="A0A9D3S7N3"/>
<keyword evidence="5 9" id="KW-0297">G-protein coupled receptor</keyword>
<keyword evidence="6 11" id="KW-0472">Membrane</keyword>
<evidence type="ECO:0000256" key="4">
    <source>
        <dbReference type="ARBA" id="ARBA00022989"/>
    </source>
</evidence>
<accession>A0A9D3S7N3</accession>
<feature type="transmembrane region" description="Helical" evidence="11">
    <location>
        <begin position="113"/>
        <end position="136"/>
    </location>
</feature>
<feature type="region of interest" description="Disordered" evidence="10">
    <location>
        <begin position="1"/>
        <end position="52"/>
    </location>
</feature>
<feature type="compositionally biased region" description="Polar residues" evidence="10">
    <location>
        <begin position="533"/>
        <end position="544"/>
    </location>
</feature>
<protein>
    <recommendedName>
        <fullName evidence="12">G-protein coupled receptors family 1 profile domain-containing protein</fullName>
    </recommendedName>
</protein>
<evidence type="ECO:0000256" key="6">
    <source>
        <dbReference type="ARBA" id="ARBA00023136"/>
    </source>
</evidence>
<keyword evidence="8 9" id="KW-0807">Transducer</keyword>
<organism evidence="13 14">
    <name type="scientific">Anguilla anguilla</name>
    <name type="common">European freshwater eel</name>
    <name type="synonym">Muraena anguilla</name>
    <dbReference type="NCBI Taxonomy" id="7936"/>
    <lineage>
        <taxon>Eukaryota</taxon>
        <taxon>Metazoa</taxon>
        <taxon>Chordata</taxon>
        <taxon>Craniata</taxon>
        <taxon>Vertebrata</taxon>
        <taxon>Euteleostomi</taxon>
        <taxon>Actinopterygii</taxon>
        <taxon>Neopterygii</taxon>
        <taxon>Teleostei</taxon>
        <taxon>Anguilliformes</taxon>
        <taxon>Anguillidae</taxon>
        <taxon>Anguilla</taxon>
    </lineage>
</organism>
<gene>
    <name evidence="13" type="ORF">ANANG_G00068810</name>
</gene>
<evidence type="ECO:0000256" key="10">
    <source>
        <dbReference type="SAM" id="MobiDB-lite"/>
    </source>
</evidence>
<keyword evidence="2" id="KW-1003">Cell membrane</keyword>
<dbReference type="GO" id="GO:0007268">
    <property type="term" value="P:chemical synaptic transmission"/>
    <property type="evidence" value="ECO:0007669"/>
    <property type="project" value="TreeGrafter"/>
</dbReference>
<dbReference type="PANTHER" id="PTHR24247">
    <property type="entry name" value="5-HYDROXYTRYPTAMINE RECEPTOR"/>
    <property type="match status" value="1"/>
</dbReference>
<comment type="caution">
    <text evidence="13">The sequence shown here is derived from an EMBL/GenBank/DDBJ whole genome shotgun (WGS) entry which is preliminary data.</text>
</comment>
<keyword evidence="4 11" id="KW-1133">Transmembrane helix</keyword>
<dbReference type="GO" id="GO:0030425">
    <property type="term" value="C:dendrite"/>
    <property type="evidence" value="ECO:0007669"/>
    <property type="project" value="TreeGrafter"/>
</dbReference>
<feature type="region of interest" description="Disordered" evidence="10">
    <location>
        <begin position="495"/>
        <end position="544"/>
    </location>
</feature>
<dbReference type="GO" id="GO:0051209">
    <property type="term" value="P:release of sequestered calcium ion into cytosol"/>
    <property type="evidence" value="ECO:0007669"/>
    <property type="project" value="TreeGrafter"/>
</dbReference>
<feature type="region of interest" description="Disordered" evidence="10">
    <location>
        <begin position="317"/>
        <end position="348"/>
    </location>
</feature>
<feature type="transmembrane region" description="Helical" evidence="11">
    <location>
        <begin position="229"/>
        <end position="251"/>
    </location>
</feature>
<feature type="transmembrane region" description="Helical" evidence="11">
    <location>
        <begin position="148"/>
        <end position="167"/>
    </location>
</feature>
<reference evidence="13" key="1">
    <citation type="submission" date="2021-01" db="EMBL/GenBank/DDBJ databases">
        <title>A chromosome-scale assembly of European eel, Anguilla anguilla.</title>
        <authorList>
            <person name="Henkel C."/>
            <person name="Jong-Raadsen S.A."/>
            <person name="Dufour S."/>
            <person name="Weltzien F.-A."/>
            <person name="Palstra A.P."/>
            <person name="Pelster B."/>
            <person name="Spaink H.P."/>
            <person name="Van Den Thillart G.E."/>
            <person name="Jansen H."/>
            <person name="Zahm M."/>
            <person name="Klopp C."/>
            <person name="Cedric C."/>
            <person name="Louis A."/>
            <person name="Berthelot C."/>
            <person name="Parey E."/>
            <person name="Roest Crollius H."/>
            <person name="Montfort J."/>
            <person name="Robinson-Rechavi M."/>
            <person name="Bucao C."/>
            <person name="Bouchez O."/>
            <person name="Gislard M."/>
            <person name="Lluch J."/>
            <person name="Milhes M."/>
            <person name="Lampietro C."/>
            <person name="Lopez Roques C."/>
            <person name="Donnadieu C."/>
            <person name="Braasch I."/>
            <person name="Desvignes T."/>
            <person name="Postlethwait J."/>
            <person name="Bobe J."/>
            <person name="Guiguen Y."/>
            <person name="Dirks R."/>
        </authorList>
    </citation>
    <scope>NUCLEOTIDE SEQUENCE</scope>
    <source>
        <strain evidence="13">Tag_6206</strain>
        <tissue evidence="13">Liver</tissue>
    </source>
</reference>
<dbReference type="GO" id="GO:0005886">
    <property type="term" value="C:plasma membrane"/>
    <property type="evidence" value="ECO:0007669"/>
    <property type="project" value="UniProtKB-SubCell"/>
</dbReference>
<dbReference type="Gene3D" id="1.20.1070.10">
    <property type="entry name" value="Rhodopsin 7-helix transmembrane proteins"/>
    <property type="match status" value="1"/>
</dbReference>
<dbReference type="PRINTS" id="PR00237">
    <property type="entry name" value="GPCRRHODOPSN"/>
</dbReference>
<feature type="transmembrane region" description="Helical" evidence="11">
    <location>
        <begin position="428"/>
        <end position="450"/>
    </location>
</feature>
<sequence>MESLCLSQRLKSQRKDIHNKESKKRKQRETQRGGRHSSRHRHCPMMGGPNGPLLGGFGSTTASLDVGLYGGWAAWPGNTSVGLNQSLHGADSGGNLSAEAHAISREPLKEKNWPALLILVIIFLTIGGNILVILAVSLEKKLQNATNFFLRSLAVADMLVGILVMPISLINILYDYAWPLPHALCPIWIYLDVLFSTASIMHLCAISLDRYVAIRNPIEHSRFNSRTKAMLKIAAVWTISIGISMPIPVIGLHNESKVFVNGSCVLNEEHFMLAGSFVAFFIPLVIMVVTYCLTVQALQRQATVFLYEDRSASSQQALQLAPPPQAPPRRSSLNCLRGDPSHSSSLSNSISIIPSSEAPSQLSSPAGRDLSGHGRRGMMQAIKNEKRASKVLGVVFFLFLVMWCPFFITNVTYVLCSGSCNEPLLGELLNVFVWVGYISSGVNPLVYTLFNKTYRNAFSSYLRCRYRGGAGRRRFHAPAPCPSLVVTPTLLAGKEGMDRNSNCRNGDRNPPPGGLELDDGPMHPGISEVSVDSCHTPTELTSCV</sequence>
<dbReference type="SMART" id="SM01381">
    <property type="entry name" value="7TM_GPCR_Srsx"/>
    <property type="match status" value="1"/>
</dbReference>
<dbReference type="GO" id="GO:0007208">
    <property type="term" value="P:phospholipase C-activating serotonin receptor signaling pathway"/>
    <property type="evidence" value="ECO:0007669"/>
    <property type="project" value="TreeGrafter"/>
</dbReference>
<evidence type="ECO:0000256" key="8">
    <source>
        <dbReference type="ARBA" id="ARBA00023224"/>
    </source>
</evidence>
<feature type="transmembrane region" description="Helical" evidence="11">
    <location>
        <begin position="271"/>
        <end position="293"/>
    </location>
</feature>
<dbReference type="CDD" id="cd15305">
    <property type="entry name" value="7tmA_5-HT2C"/>
    <property type="match status" value="1"/>
</dbReference>
<keyword evidence="14" id="KW-1185">Reference proteome</keyword>
<evidence type="ECO:0000259" key="12">
    <source>
        <dbReference type="PROSITE" id="PS50262"/>
    </source>
</evidence>
<dbReference type="EMBL" id="JAFIRN010000003">
    <property type="protein sequence ID" value="KAG5853032.1"/>
    <property type="molecule type" value="Genomic_DNA"/>
</dbReference>
<name>A0A9D3S7N3_ANGAN</name>
<comment type="subcellular location">
    <subcellularLocation>
        <location evidence="1">Cell membrane</location>
        <topology evidence="1">Multi-pass membrane protein</topology>
    </subcellularLocation>
</comment>
<dbReference type="Pfam" id="PF00001">
    <property type="entry name" value="7tm_1"/>
    <property type="match status" value="1"/>
</dbReference>
<feature type="transmembrane region" description="Helical" evidence="11">
    <location>
        <begin position="187"/>
        <end position="208"/>
    </location>
</feature>
<feature type="domain" description="G-protein coupled receptors family 1 profile" evidence="12">
    <location>
        <begin position="128"/>
        <end position="447"/>
    </location>
</feature>
<evidence type="ECO:0000256" key="5">
    <source>
        <dbReference type="ARBA" id="ARBA00023040"/>
    </source>
</evidence>
<feature type="compositionally biased region" description="Basic residues" evidence="10">
    <location>
        <begin position="21"/>
        <end position="43"/>
    </location>
</feature>
<evidence type="ECO:0000256" key="1">
    <source>
        <dbReference type="ARBA" id="ARBA00004651"/>
    </source>
</evidence>
<dbReference type="GO" id="GO:0045202">
    <property type="term" value="C:synapse"/>
    <property type="evidence" value="ECO:0007669"/>
    <property type="project" value="GOC"/>
</dbReference>
<dbReference type="PROSITE" id="PS00237">
    <property type="entry name" value="G_PROTEIN_RECEP_F1_1"/>
    <property type="match status" value="1"/>
</dbReference>
<evidence type="ECO:0000313" key="14">
    <source>
        <dbReference type="Proteomes" id="UP001044222"/>
    </source>
</evidence>
<comment type="similarity">
    <text evidence="9">Belongs to the G-protein coupled receptor 1 family.</text>
</comment>